<feature type="compositionally biased region" description="Acidic residues" evidence="1">
    <location>
        <begin position="46"/>
        <end position="57"/>
    </location>
</feature>
<gene>
    <name evidence="2" type="ORF">J5474_19515</name>
</gene>
<feature type="compositionally biased region" description="Basic and acidic residues" evidence="1">
    <location>
        <begin position="80"/>
        <end position="95"/>
    </location>
</feature>
<reference evidence="2" key="1">
    <citation type="submission" date="2021-03" db="EMBL/GenBank/DDBJ databases">
        <title>Sagittula salina sp. nov. strain M10.9X isolated from the marine waste.</title>
        <authorList>
            <person name="Satari L."/>
            <person name="Molina-Menor E."/>
            <person name="Vidal-Verdu A."/>
            <person name="Pascual J."/>
            <person name="Pereto J."/>
            <person name="Porcar M."/>
        </authorList>
    </citation>
    <scope>NUCLEOTIDE SEQUENCE</scope>
    <source>
        <strain evidence="2">M10.9X</strain>
    </source>
</reference>
<keyword evidence="3" id="KW-1185">Reference proteome</keyword>
<feature type="region of interest" description="Disordered" evidence="1">
    <location>
        <begin position="224"/>
        <end position="245"/>
    </location>
</feature>
<organism evidence="2 3">
    <name type="scientific">Sagittula salina</name>
    <dbReference type="NCBI Taxonomy" id="2820268"/>
    <lineage>
        <taxon>Bacteria</taxon>
        <taxon>Pseudomonadati</taxon>
        <taxon>Pseudomonadota</taxon>
        <taxon>Alphaproteobacteria</taxon>
        <taxon>Rhodobacterales</taxon>
        <taxon>Roseobacteraceae</taxon>
        <taxon>Sagittula</taxon>
    </lineage>
</organism>
<proteinExistence type="predicted"/>
<evidence type="ECO:0000313" key="2">
    <source>
        <dbReference type="EMBL" id="MBP0484666.1"/>
    </source>
</evidence>
<feature type="region of interest" description="Disordered" evidence="1">
    <location>
        <begin position="1"/>
        <end position="104"/>
    </location>
</feature>
<sequence length="299" mass="31791">MAYSDEDLALLTDEEREALMEDDDSDGEQQGDDEPGGGDETAPAADGEDTIPADDDPAPAAAAAAEPEPQPQAAAPQPEPQREPMPDLADLDRQLADFGTQQKDTISAYADGDLSDEEYEQKLNDIQTARDAIVAQRAQVASAHEQEVTAWRTSVETHLAQYPELANTPENMGNLRAFDAQVRAVSANPAFAGKPDAEILRIAHKAVAATAADMGLSSFPALKGAAPAPKPKAEVPKGADGLGDPIQTLARVPVSDASRTGDNPFQALDELAATDTEAYEAHLATLPEADRERYLKYNY</sequence>
<protein>
    <submittedName>
        <fullName evidence="2">Uncharacterized protein</fullName>
    </submittedName>
</protein>
<feature type="compositionally biased region" description="Acidic residues" evidence="1">
    <location>
        <begin position="1"/>
        <end position="37"/>
    </location>
</feature>
<evidence type="ECO:0000256" key="1">
    <source>
        <dbReference type="SAM" id="MobiDB-lite"/>
    </source>
</evidence>
<dbReference type="Proteomes" id="UP000675940">
    <property type="component" value="Unassembled WGS sequence"/>
</dbReference>
<accession>A0A940MTN2</accession>
<comment type="caution">
    <text evidence="2">The sequence shown here is derived from an EMBL/GenBank/DDBJ whole genome shotgun (WGS) entry which is preliminary data.</text>
</comment>
<dbReference type="AlphaFoldDB" id="A0A940MTN2"/>
<dbReference type="RefSeq" id="WP_209363220.1">
    <property type="nucleotide sequence ID" value="NZ_JAGISH010000015.1"/>
</dbReference>
<name>A0A940MTN2_9RHOB</name>
<evidence type="ECO:0000313" key="3">
    <source>
        <dbReference type="Proteomes" id="UP000675940"/>
    </source>
</evidence>
<feature type="compositionally biased region" description="Low complexity" evidence="1">
    <location>
        <begin position="58"/>
        <end position="76"/>
    </location>
</feature>
<dbReference type="EMBL" id="JAGISH010000015">
    <property type="protein sequence ID" value="MBP0484666.1"/>
    <property type="molecule type" value="Genomic_DNA"/>
</dbReference>